<keyword evidence="4" id="KW-1185">Reference proteome</keyword>
<feature type="compositionally biased region" description="Low complexity" evidence="1">
    <location>
        <begin position="53"/>
        <end position="68"/>
    </location>
</feature>
<dbReference type="Pfam" id="PF18360">
    <property type="entry name" value="hnRNP_Q_AcD"/>
    <property type="match status" value="1"/>
</dbReference>
<reference evidence="3" key="1">
    <citation type="submission" date="2023-07" db="EMBL/GenBank/DDBJ databases">
        <authorList>
            <person name="Stuckert A."/>
        </authorList>
    </citation>
    <scope>NUCLEOTIDE SEQUENCE</scope>
</reference>
<feature type="compositionally biased region" description="Polar residues" evidence="1">
    <location>
        <begin position="69"/>
        <end position="85"/>
    </location>
</feature>
<evidence type="ECO:0000313" key="3">
    <source>
        <dbReference type="EMBL" id="CAJ0956136.1"/>
    </source>
</evidence>
<comment type="caution">
    <text evidence="3">The sequence shown here is derived from an EMBL/GenBank/DDBJ whole genome shotgun (WGS) entry which is preliminary data.</text>
</comment>
<gene>
    <name evidence="3" type="ORF">RIMI_LOCUS15393127</name>
</gene>
<feature type="region of interest" description="Disordered" evidence="1">
    <location>
        <begin position="50"/>
        <end position="89"/>
    </location>
</feature>
<dbReference type="InterPro" id="IPR041337">
    <property type="entry name" value="hnRNP_Q_AcD"/>
</dbReference>
<evidence type="ECO:0000256" key="1">
    <source>
        <dbReference type="SAM" id="MobiDB-lite"/>
    </source>
</evidence>
<feature type="domain" description="Heterogeneous nuclear ribonucleoprotein Q acidic" evidence="2">
    <location>
        <begin position="110"/>
        <end position="165"/>
    </location>
</feature>
<evidence type="ECO:0000259" key="2">
    <source>
        <dbReference type="Pfam" id="PF18360"/>
    </source>
</evidence>
<name>A0ABN9M334_9NEOB</name>
<feature type="region of interest" description="Disordered" evidence="1">
    <location>
        <begin position="1"/>
        <end position="29"/>
    </location>
</feature>
<organism evidence="3 4">
    <name type="scientific">Ranitomeya imitator</name>
    <name type="common">mimic poison frog</name>
    <dbReference type="NCBI Taxonomy" id="111125"/>
    <lineage>
        <taxon>Eukaryota</taxon>
        <taxon>Metazoa</taxon>
        <taxon>Chordata</taxon>
        <taxon>Craniata</taxon>
        <taxon>Vertebrata</taxon>
        <taxon>Euteleostomi</taxon>
        <taxon>Amphibia</taxon>
        <taxon>Batrachia</taxon>
        <taxon>Anura</taxon>
        <taxon>Neobatrachia</taxon>
        <taxon>Hyloidea</taxon>
        <taxon>Dendrobatidae</taxon>
        <taxon>Dendrobatinae</taxon>
        <taxon>Ranitomeya</taxon>
    </lineage>
</organism>
<dbReference type="Proteomes" id="UP001176940">
    <property type="component" value="Unassembled WGS sequence"/>
</dbReference>
<accession>A0ABN9M334</accession>
<dbReference type="EMBL" id="CAUEEQ010041341">
    <property type="protein sequence ID" value="CAJ0956136.1"/>
    <property type="molecule type" value="Genomic_DNA"/>
</dbReference>
<proteinExistence type="predicted"/>
<protein>
    <recommendedName>
        <fullName evidence="2">Heterogeneous nuclear ribonucleoprotein Q acidic domain-containing protein</fullName>
    </recommendedName>
</protein>
<sequence>MKQAGVARETPEMNGIQQRAVSSGVRRHEGGVGLAASGVSSALSAAILQQPHSTGQGAAATTRGARSSDTLTPANSIGSPDTGSTRPDRDRYLELWPLNMLMGMTLLDAGLPQKVAEKLDEIYISGLVSHSDLDERAIEALKEFNEEGALAVLQQFKDSDLSHVQVHF</sequence>
<evidence type="ECO:0000313" key="4">
    <source>
        <dbReference type="Proteomes" id="UP001176940"/>
    </source>
</evidence>